<keyword evidence="5 9" id="KW-0227">DNA damage</keyword>
<evidence type="ECO:0000256" key="5">
    <source>
        <dbReference type="ARBA" id="ARBA00022763"/>
    </source>
</evidence>
<evidence type="ECO:0000256" key="9">
    <source>
        <dbReference type="PIRNR" id="PIRNR003128"/>
    </source>
</evidence>
<comment type="function">
    <text evidence="1 9">May be involved in recombinational repair of damaged DNA.</text>
</comment>
<dbReference type="EMBL" id="WHJG01000030">
    <property type="protein sequence ID" value="NHZ82253.1"/>
    <property type="molecule type" value="Genomic_DNA"/>
</dbReference>
<keyword evidence="4" id="KW-0547">Nucleotide-binding</keyword>
<evidence type="ECO:0000256" key="8">
    <source>
        <dbReference type="ARBA" id="ARBA00033408"/>
    </source>
</evidence>
<dbReference type="PANTHER" id="PTHR11059">
    <property type="entry name" value="DNA REPAIR PROTEIN RECN"/>
    <property type="match status" value="1"/>
</dbReference>
<keyword evidence="12" id="KW-1185">Reference proteome</keyword>
<evidence type="ECO:0000313" key="12">
    <source>
        <dbReference type="Proteomes" id="UP000621455"/>
    </source>
</evidence>
<keyword evidence="7 9" id="KW-0234">DNA repair</keyword>
<organism evidence="11 12">
    <name type="scientific">Massilia frigida</name>
    <dbReference type="NCBI Taxonomy" id="2609281"/>
    <lineage>
        <taxon>Bacteria</taxon>
        <taxon>Pseudomonadati</taxon>
        <taxon>Pseudomonadota</taxon>
        <taxon>Betaproteobacteria</taxon>
        <taxon>Burkholderiales</taxon>
        <taxon>Oxalobacteraceae</taxon>
        <taxon>Telluria group</taxon>
        <taxon>Massilia</taxon>
    </lineage>
</organism>
<dbReference type="PIRSF" id="PIRSF003128">
    <property type="entry name" value="RecN"/>
    <property type="match status" value="1"/>
</dbReference>
<evidence type="ECO:0000256" key="4">
    <source>
        <dbReference type="ARBA" id="ARBA00022741"/>
    </source>
</evidence>
<comment type="similarity">
    <text evidence="2 9">Belongs to the RecN family.</text>
</comment>
<comment type="caution">
    <text evidence="11">The sequence shown here is derived from an EMBL/GenBank/DDBJ whole genome shotgun (WGS) entry which is preliminary data.</text>
</comment>
<evidence type="ECO:0000256" key="2">
    <source>
        <dbReference type="ARBA" id="ARBA00009441"/>
    </source>
</evidence>
<name>A0ABX0NHZ5_9BURK</name>
<dbReference type="NCBIfam" id="NF008121">
    <property type="entry name" value="PRK10869.1"/>
    <property type="match status" value="1"/>
</dbReference>
<sequence>MLRTLTIRDFVIVDTIELEFSSGFSVFTGETGAGKSILIDALQLALGGRGDASVVREGAAKADITADFSVSEVGPAREWLEQNEFAVEEGGALLRRVIDNAGRSKAFINGIAATAAQLRDLGDMLVDIHGQHAHQSLLKSEAQRTLLDNQAGFKDAGADADARTVAAAYKAWRALARQREEFETNAKNVLIERERLEWQVAELHKLAVKPGEWSEITNEHSRLSHAASLLEGAQEALAAISESDHPILSQLSSLNQKLGKLVAVDAQLQSVLDCMEPARIQLQEAVYALNNYLDRVELDPERLRQVDARMEAIHTTARKFRVTPDELPDEFASLSERLQQLADASDLDGLREQEEKIKASYMAAAARLSATRALAAKLLGTQVTAAMQELNMTGGSFVVGLNPCEPTSNGVEQVEFQVAGHAGVAPRPLAKVASGGELARIALAISVITSNATTTPTLIFDEVDSGIGGAVAEVVGRLLKRLGQERQVLCVTHLPQVASQANQHFQVAKGTTGEGKTVSHIDVLDNKARVEEVARMLGGVEITATTRKHARELLAL</sequence>
<reference evidence="11 12" key="1">
    <citation type="submission" date="2019-10" db="EMBL/GenBank/DDBJ databases">
        <title>Taxonomy of Antarctic Massilia spp.: description of Massilia rubra sp. nov., Massilia aquatica sp. nov., Massilia mucilaginosa sp. nov., Massilia frigida sp. nov. isolated from streams, lakes and regoliths.</title>
        <authorList>
            <person name="Holochova P."/>
            <person name="Sedlacek I."/>
            <person name="Kralova S."/>
            <person name="Maslanova I."/>
            <person name="Busse H.-J."/>
            <person name="Stankova E."/>
            <person name="Vrbovska V."/>
            <person name="Kovarovic V."/>
            <person name="Bartak M."/>
            <person name="Svec P."/>
            <person name="Pantucek R."/>
        </authorList>
    </citation>
    <scope>NUCLEOTIDE SEQUENCE [LARGE SCALE GENOMIC DNA]</scope>
    <source>
        <strain evidence="11 12">CCM 8695</strain>
    </source>
</reference>
<evidence type="ECO:0000256" key="3">
    <source>
        <dbReference type="ARBA" id="ARBA00021315"/>
    </source>
</evidence>
<dbReference type="Pfam" id="PF02463">
    <property type="entry name" value="SMC_N"/>
    <property type="match status" value="1"/>
</dbReference>
<dbReference type="PANTHER" id="PTHR11059:SF0">
    <property type="entry name" value="DNA REPAIR PROTEIN RECN"/>
    <property type="match status" value="1"/>
</dbReference>
<keyword evidence="6" id="KW-0067">ATP-binding</keyword>
<gene>
    <name evidence="11" type="primary">recN</name>
    <name evidence="11" type="ORF">F2P44_23665</name>
</gene>
<dbReference type="CDD" id="cd03241">
    <property type="entry name" value="ABC_RecN"/>
    <property type="match status" value="2"/>
</dbReference>
<protein>
    <recommendedName>
        <fullName evidence="3 9">DNA repair protein RecN</fullName>
    </recommendedName>
    <alternativeName>
        <fullName evidence="8 9">Recombination protein N</fullName>
    </alternativeName>
</protein>
<dbReference type="RefSeq" id="WP_167090079.1">
    <property type="nucleotide sequence ID" value="NZ_WHJG01000030.1"/>
</dbReference>
<evidence type="ECO:0000259" key="10">
    <source>
        <dbReference type="Pfam" id="PF02463"/>
    </source>
</evidence>
<dbReference type="NCBIfam" id="TIGR00634">
    <property type="entry name" value="recN"/>
    <property type="match status" value="1"/>
</dbReference>
<dbReference type="Gene3D" id="3.40.50.300">
    <property type="entry name" value="P-loop containing nucleotide triphosphate hydrolases"/>
    <property type="match status" value="2"/>
</dbReference>
<dbReference type="InterPro" id="IPR003395">
    <property type="entry name" value="RecF/RecN/SMC_N"/>
</dbReference>
<feature type="domain" description="RecF/RecN/SMC N-terminal" evidence="10">
    <location>
        <begin position="2"/>
        <end position="510"/>
    </location>
</feature>
<evidence type="ECO:0000256" key="6">
    <source>
        <dbReference type="ARBA" id="ARBA00022840"/>
    </source>
</evidence>
<dbReference type="InterPro" id="IPR027417">
    <property type="entry name" value="P-loop_NTPase"/>
</dbReference>
<evidence type="ECO:0000256" key="7">
    <source>
        <dbReference type="ARBA" id="ARBA00023204"/>
    </source>
</evidence>
<dbReference type="Proteomes" id="UP000621455">
    <property type="component" value="Unassembled WGS sequence"/>
</dbReference>
<evidence type="ECO:0000313" key="11">
    <source>
        <dbReference type="EMBL" id="NHZ82253.1"/>
    </source>
</evidence>
<dbReference type="InterPro" id="IPR004604">
    <property type="entry name" value="DNA_recomb/repair_RecN"/>
</dbReference>
<evidence type="ECO:0000256" key="1">
    <source>
        <dbReference type="ARBA" id="ARBA00003618"/>
    </source>
</evidence>
<proteinExistence type="inferred from homology"/>
<dbReference type="SUPFAM" id="SSF52540">
    <property type="entry name" value="P-loop containing nucleoside triphosphate hydrolases"/>
    <property type="match status" value="1"/>
</dbReference>
<accession>A0ABX0NHZ5</accession>